<gene>
    <name evidence="6" type="ORF">AU192_19360</name>
</gene>
<dbReference type="Gene3D" id="1.10.357.10">
    <property type="entry name" value="Tetracycline Repressor, domain 2"/>
    <property type="match status" value="1"/>
</dbReference>
<sequence>MNAVPPPADQVDRRSDSTRLQILRAASRLFARSSYSRVNLDDILTDAAVTKGAMYFHFRSKHALASAIVELRMEEARASVDEVLGRRLSGLETLIDLSFRLAVDDIGSEVARAGLNLLESIGRTDGLQPDILRRWVEGYAKVIDRAVAEGDIRDQDDAEAIGRLLVSVYMGLRQTSDLDNPERFMRDLQSAWMLLLPGLTAPDRIAYLTEFVKRRTAVAIKTAAPLNDL</sequence>
<evidence type="ECO:0000313" key="6">
    <source>
        <dbReference type="EMBL" id="KUI12517.1"/>
    </source>
</evidence>
<dbReference type="SUPFAM" id="SSF46689">
    <property type="entry name" value="Homeodomain-like"/>
    <property type="match status" value="1"/>
</dbReference>
<evidence type="ECO:0000256" key="4">
    <source>
        <dbReference type="PROSITE-ProRule" id="PRU00335"/>
    </source>
</evidence>
<dbReference type="Pfam" id="PF00440">
    <property type="entry name" value="TetR_N"/>
    <property type="match status" value="1"/>
</dbReference>
<comment type="caution">
    <text evidence="6">The sequence shown here is derived from an EMBL/GenBank/DDBJ whole genome shotgun (WGS) entry which is preliminary data.</text>
</comment>
<protein>
    <submittedName>
        <fullName evidence="6">TetR family transcriptional regulator</fullName>
    </submittedName>
</protein>
<dbReference type="GO" id="GO:0003700">
    <property type="term" value="F:DNA-binding transcription factor activity"/>
    <property type="evidence" value="ECO:0007669"/>
    <property type="project" value="TreeGrafter"/>
</dbReference>
<dbReference type="InterPro" id="IPR009057">
    <property type="entry name" value="Homeodomain-like_sf"/>
</dbReference>
<dbReference type="AlphaFoldDB" id="A0A101A3W4"/>
<evidence type="ECO:0000256" key="3">
    <source>
        <dbReference type="ARBA" id="ARBA00023163"/>
    </source>
</evidence>
<evidence type="ECO:0000256" key="1">
    <source>
        <dbReference type="ARBA" id="ARBA00023015"/>
    </source>
</evidence>
<dbReference type="Pfam" id="PF21935">
    <property type="entry name" value="TetR_C_45"/>
    <property type="match status" value="1"/>
</dbReference>
<proteinExistence type="predicted"/>
<accession>A0A101A3W4</accession>
<dbReference type="InterPro" id="IPR050109">
    <property type="entry name" value="HTH-type_TetR-like_transc_reg"/>
</dbReference>
<dbReference type="PANTHER" id="PTHR30055">
    <property type="entry name" value="HTH-TYPE TRANSCRIPTIONAL REGULATOR RUTR"/>
    <property type="match status" value="1"/>
</dbReference>
<dbReference type="InterPro" id="IPR054126">
    <property type="entry name" value="CprB_TetR_C"/>
</dbReference>
<keyword evidence="3" id="KW-0804">Transcription</keyword>
<dbReference type="GO" id="GO:0000976">
    <property type="term" value="F:transcription cis-regulatory region binding"/>
    <property type="evidence" value="ECO:0007669"/>
    <property type="project" value="TreeGrafter"/>
</dbReference>
<keyword evidence="7" id="KW-1185">Reference proteome</keyword>
<name>A0A101A3W4_9MYCO</name>
<feature type="domain" description="HTH tetR-type" evidence="5">
    <location>
        <begin position="16"/>
        <end position="76"/>
    </location>
</feature>
<feature type="DNA-binding region" description="H-T-H motif" evidence="4">
    <location>
        <begin position="39"/>
        <end position="58"/>
    </location>
</feature>
<dbReference type="InterPro" id="IPR036271">
    <property type="entry name" value="Tet_transcr_reg_TetR-rel_C_sf"/>
</dbReference>
<dbReference type="PROSITE" id="PS50977">
    <property type="entry name" value="HTH_TETR_2"/>
    <property type="match status" value="1"/>
</dbReference>
<dbReference type="SUPFAM" id="SSF48498">
    <property type="entry name" value="Tetracyclin repressor-like, C-terminal domain"/>
    <property type="match status" value="1"/>
</dbReference>
<keyword evidence="1" id="KW-0805">Transcription regulation</keyword>
<evidence type="ECO:0000259" key="5">
    <source>
        <dbReference type="PROSITE" id="PS50977"/>
    </source>
</evidence>
<evidence type="ECO:0000313" key="7">
    <source>
        <dbReference type="Proteomes" id="UP000053707"/>
    </source>
</evidence>
<keyword evidence="2 4" id="KW-0238">DNA-binding</keyword>
<dbReference type="EMBL" id="LQIR01000034">
    <property type="protein sequence ID" value="KUI12517.1"/>
    <property type="molecule type" value="Genomic_DNA"/>
</dbReference>
<dbReference type="Proteomes" id="UP000053707">
    <property type="component" value="Unassembled WGS sequence"/>
</dbReference>
<dbReference type="InterPro" id="IPR001647">
    <property type="entry name" value="HTH_TetR"/>
</dbReference>
<dbReference type="PRINTS" id="PR00455">
    <property type="entry name" value="HTHTETR"/>
</dbReference>
<evidence type="ECO:0000256" key="2">
    <source>
        <dbReference type="ARBA" id="ARBA00023125"/>
    </source>
</evidence>
<reference evidence="6 7" key="1">
    <citation type="submission" date="2016-01" db="EMBL/GenBank/DDBJ databases">
        <authorList>
            <consortium name="TB Trials Study Group"/>
            <person name="Sutton G."/>
            <person name="Brinkac L."/>
            <person name="Sanka R."/>
            <person name="Adams M."/>
            <person name="Lau E.L."/>
            <person name="Macaden R."/>
            <person name="Grewal H.M.S."/>
        </authorList>
    </citation>
    <scope>NUCLEOTIDE SEQUENCE [LARGE SCALE GENOMIC DNA]</scope>
    <source>
        <strain evidence="6 7">IS-1744</strain>
    </source>
</reference>
<dbReference type="PANTHER" id="PTHR30055:SF234">
    <property type="entry name" value="HTH-TYPE TRANSCRIPTIONAL REGULATOR BETI"/>
    <property type="match status" value="1"/>
</dbReference>
<organism evidence="6 7">
    <name type="scientific">Mycobacterium lehmannii</name>
    <dbReference type="NCBI Taxonomy" id="2048550"/>
    <lineage>
        <taxon>Bacteria</taxon>
        <taxon>Bacillati</taxon>
        <taxon>Actinomycetota</taxon>
        <taxon>Actinomycetes</taxon>
        <taxon>Mycobacteriales</taxon>
        <taxon>Mycobacteriaceae</taxon>
        <taxon>Mycobacterium</taxon>
    </lineage>
</organism>